<evidence type="ECO:0000313" key="4">
    <source>
        <dbReference type="Proteomes" id="UP001627154"/>
    </source>
</evidence>
<proteinExistence type="predicted"/>
<dbReference type="Pfam" id="PF00075">
    <property type="entry name" value="RNase_H"/>
    <property type="match status" value="1"/>
</dbReference>
<keyword evidence="4" id="KW-1185">Reference proteome</keyword>
<dbReference type="PANTHER" id="PTHR36688:SF1">
    <property type="entry name" value="ENDONUCLEASE_EXONUCLEASE_PHOSPHATASE DOMAIN-CONTAINING PROTEIN"/>
    <property type="match status" value="1"/>
</dbReference>
<dbReference type="Gene3D" id="3.30.70.270">
    <property type="match status" value="1"/>
</dbReference>
<dbReference type="Pfam" id="PF00078">
    <property type="entry name" value="RVT_1"/>
    <property type="match status" value="1"/>
</dbReference>
<gene>
    <name evidence="3" type="ORF">TKK_016281</name>
</gene>
<dbReference type="GO" id="GO:0042575">
    <property type="term" value="C:DNA polymerase complex"/>
    <property type="evidence" value="ECO:0007669"/>
    <property type="project" value="UniProtKB-ARBA"/>
</dbReference>
<evidence type="ECO:0000313" key="3">
    <source>
        <dbReference type="EMBL" id="KAL3388561.1"/>
    </source>
</evidence>
<reference evidence="3 4" key="1">
    <citation type="journal article" date="2024" name="bioRxiv">
        <title>A reference genome for Trichogramma kaykai: A tiny desert-dwelling parasitoid wasp with competing sex-ratio distorters.</title>
        <authorList>
            <person name="Culotta J."/>
            <person name="Lindsey A.R."/>
        </authorList>
    </citation>
    <scope>NUCLEOTIDE SEQUENCE [LARGE SCALE GENOMIC DNA]</scope>
    <source>
        <strain evidence="3 4">KSX58</strain>
    </source>
</reference>
<dbReference type="InterPro" id="IPR000477">
    <property type="entry name" value="RT_dom"/>
</dbReference>
<dbReference type="InterPro" id="IPR052560">
    <property type="entry name" value="RdDP_mobile_element"/>
</dbReference>
<dbReference type="SUPFAM" id="SSF56219">
    <property type="entry name" value="DNase I-like"/>
    <property type="match status" value="1"/>
</dbReference>
<comment type="caution">
    <text evidence="3">The sequence shown here is derived from an EMBL/GenBank/DDBJ whole genome shotgun (WGS) entry which is preliminary data.</text>
</comment>
<feature type="domain" description="RNase H type-1" evidence="2">
    <location>
        <begin position="889"/>
        <end position="1033"/>
    </location>
</feature>
<dbReference type="Gene3D" id="3.60.10.10">
    <property type="entry name" value="Endonuclease/exonuclease/phosphatase"/>
    <property type="match status" value="1"/>
</dbReference>
<protein>
    <recommendedName>
        <fullName evidence="5">Reverse transcriptase domain-containing protein</fullName>
    </recommendedName>
</protein>
<sequence>MQCYNCFKFGHKRLECRGIAKCATCSCNKHESECTVTVPKCVNCPEGRNSHKSTDKRCEMYRRHAEVQVLMAYEDLSYREARNKVFGDSYSHQRTTDNFPKLKKKALNRARGININKKSFAMAAASPATLTNLNTESNTKQDKQKKMSSTNIPILNTVNKSQEKIADNKKGNLPLETKNMKNRNVNMNFTLPQNTPFPTPTRKPSLYCNQKEKLQYTNLNELRKFNSSINQMDTYDEESTLQGAQSLLRLSQSNEALNTDLLDFDLHFKEQEFDRNDELEHGGIAIYAKQNINCQRIDFDTDLDSLELGAISFQTNTGEMIVVACYRSPTGNNTISLNDIGFVTGIIEKFDKFLVVGDFNAHHPFWGRRHSCASGSAIYENLDWNKFFLLNSQDYTHYYFHEEQIKYSYIDLSFCSMNLAMATNWKVMDDPWGSDHFPIDIEINVAPSRLFKKTYRHNLHGFDWEKFQTSLNEAPLHFNSIEFLNQNHINRYDYLKAFFEGQRVVAVFLDIKGAYNNVVPELLVKDLAQLNIPLEYLKFFQQLLCERTLIPTNLANPEVTQIETNKGLPQGSCLSPILWSIYTSFIKKSLSDAVEILEFADDLVIFVKTQDVHKCLGVIETVINDLKTGLKIKNLTLAPEKCELMIFSQKNFNNSTLSLKINDTVLKPKNRVKFLGMHLDKQLTWNYHINKTKENCLKALNIIKCLRGVYWGASPSTLLMIHKSMIRAKIEYGGFLISPCQDDKLYELQKIQNAALRTALGCMNSTPINVLHVEAKIPLLETRLDYLCYRYILKNMTIRNNPVLKNIEELKDTAENPIYQHNYKKSRIITCFENSWYYEGQIFQSNKYHRFETPFKTLFYKARCNTSYGRKLQNQKDPNEQFCAKFPPSDKTTNIYTDGSRILRDDEAVLRVGCAVWSENAFFQTDKRLPDRSSIFAAESSAVLLALEKIDEWHGSNDREQMSYRIFSDSLSNLTALNSIHGLNYESPLIEKIKNKIIELSRKGIEVDLLWIPAHVGLTGNEQADTNAKEATNANLITNIDLPAGKTFKNLKQEQRLETNNKNISCDQPSK</sequence>
<dbReference type="PANTHER" id="PTHR36688">
    <property type="entry name" value="ENDO/EXONUCLEASE/PHOSPHATASE DOMAIN-CONTAINING PROTEIN"/>
    <property type="match status" value="1"/>
</dbReference>
<accession>A0ABD2W6W5</accession>
<dbReference type="InterPro" id="IPR005135">
    <property type="entry name" value="Endo/exonuclease/phosphatase"/>
</dbReference>
<dbReference type="InterPro" id="IPR043128">
    <property type="entry name" value="Rev_trsase/Diguanyl_cyclase"/>
</dbReference>
<dbReference type="InterPro" id="IPR002156">
    <property type="entry name" value="RNaseH_domain"/>
</dbReference>
<evidence type="ECO:0000259" key="1">
    <source>
        <dbReference type="PROSITE" id="PS50878"/>
    </source>
</evidence>
<dbReference type="Gene3D" id="3.30.420.10">
    <property type="entry name" value="Ribonuclease H-like superfamily/Ribonuclease H"/>
    <property type="match status" value="1"/>
</dbReference>
<dbReference type="EMBL" id="JBJJXI010000129">
    <property type="protein sequence ID" value="KAL3388561.1"/>
    <property type="molecule type" value="Genomic_DNA"/>
</dbReference>
<dbReference type="PROSITE" id="PS50879">
    <property type="entry name" value="RNASE_H_1"/>
    <property type="match status" value="1"/>
</dbReference>
<dbReference type="PROSITE" id="PS50878">
    <property type="entry name" value="RT_POL"/>
    <property type="match status" value="1"/>
</dbReference>
<dbReference type="SUPFAM" id="SSF56672">
    <property type="entry name" value="DNA/RNA polymerases"/>
    <property type="match status" value="1"/>
</dbReference>
<organism evidence="3 4">
    <name type="scientific">Trichogramma kaykai</name>
    <dbReference type="NCBI Taxonomy" id="54128"/>
    <lineage>
        <taxon>Eukaryota</taxon>
        <taxon>Metazoa</taxon>
        <taxon>Ecdysozoa</taxon>
        <taxon>Arthropoda</taxon>
        <taxon>Hexapoda</taxon>
        <taxon>Insecta</taxon>
        <taxon>Pterygota</taxon>
        <taxon>Neoptera</taxon>
        <taxon>Endopterygota</taxon>
        <taxon>Hymenoptera</taxon>
        <taxon>Apocrita</taxon>
        <taxon>Proctotrupomorpha</taxon>
        <taxon>Chalcidoidea</taxon>
        <taxon>Trichogrammatidae</taxon>
        <taxon>Trichogramma</taxon>
    </lineage>
</organism>
<dbReference type="GO" id="GO:0071897">
    <property type="term" value="P:DNA biosynthetic process"/>
    <property type="evidence" value="ECO:0007669"/>
    <property type="project" value="UniProtKB-ARBA"/>
</dbReference>
<dbReference type="InterPro" id="IPR036397">
    <property type="entry name" value="RNaseH_sf"/>
</dbReference>
<dbReference type="InterPro" id="IPR043502">
    <property type="entry name" value="DNA/RNA_pol_sf"/>
</dbReference>
<dbReference type="Proteomes" id="UP001627154">
    <property type="component" value="Unassembled WGS sequence"/>
</dbReference>
<dbReference type="CDD" id="cd09276">
    <property type="entry name" value="Rnase_HI_RT_non_LTR"/>
    <property type="match status" value="1"/>
</dbReference>
<evidence type="ECO:0008006" key="5">
    <source>
        <dbReference type="Google" id="ProtNLM"/>
    </source>
</evidence>
<feature type="domain" description="Reverse transcriptase" evidence="1">
    <location>
        <begin position="425"/>
        <end position="679"/>
    </location>
</feature>
<dbReference type="SUPFAM" id="SSF53098">
    <property type="entry name" value="Ribonuclease H-like"/>
    <property type="match status" value="1"/>
</dbReference>
<name>A0ABD2W6W5_9HYME</name>
<dbReference type="Pfam" id="PF14529">
    <property type="entry name" value="Exo_endo_phos_2"/>
    <property type="match status" value="1"/>
</dbReference>
<dbReference type="InterPro" id="IPR012337">
    <property type="entry name" value="RNaseH-like_sf"/>
</dbReference>
<dbReference type="AlphaFoldDB" id="A0ABD2W6W5"/>
<evidence type="ECO:0000259" key="2">
    <source>
        <dbReference type="PROSITE" id="PS50879"/>
    </source>
</evidence>
<dbReference type="InterPro" id="IPR036691">
    <property type="entry name" value="Endo/exonu/phosph_ase_sf"/>
</dbReference>